<keyword evidence="7" id="KW-1185">Reference proteome</keyword>
<gene>
    <name evidence="6" type="ORF">ZOSMA_169G00080</name>
</gene>
<dbReference type="GO" id="GO:0016887">
    <property type="term" value="F:ATP hydrolysis activity"/>
    <property type="evidence" value="ECO:0007669"/>
    <property type="project" value="InterPro"/>
</dbReference>
<protein>
    <recommendedName>
        <fullName evidence="5">Morc S5 domain-containing protein</fullName>
    </recommendedName>
</protein>
<feature type="compositionally biased region" description="Low complexity" evidence="4">
    <location>
        <begin position="450"/>
        <end position="459"/>
    </location>
</feature>
<reference evidence="7" key="1">
    <citation type="journal article" date="2016" name="Nature">
        <title>The genome of the seagrass Zostera marina reveals angiosperm adaptation to the sea.</title>
        <authorList>
            <person name="Olsen J.L."/>
            <person name="Rouze P."/>
            <person name="Verhelst B."/>
            <person name="Lin Y.-C."/>
            <person name="Bayer T."/>
            <person name="Collen J."/>
            <person name="Dattolo E."/>
            <person name="De Paoli E."/>
            <person name="Dittami S."/>
            <person name="Maumus F."/>
            <person name="Michel G."/>
            <person name="Kersting A."/>
            <person name="Lauritano C."/>
            <person name="Lohaus R."/>
            <person name="Toepel M."/>
            <person name="Tonon T."/>
            <person name="Vanneste K."/>
            <person name="Amirebrahimi M."/>
            <person name="Brakel J."/>
            <person name="Bostroem C."/>
            <person name="Chovatia M."/>
            <person name="Grimwood J."/>
            <person name="Jenkins J.W."/>
            <person name="Jueterbock A."/>
            <person name="Mraz A."/>
            <person name="Stam W.T."/>
            <person name="Tice H."/>
            <person name="Bornberg-Bauer E."/>
            <person name="Green P.J."/>
            <person name="Pearson G.A."/>
            <person name="Procaccini G."/>
            <person name="Duarte C.M."/>
            <person name="Schmutz J."/>
            <person name="Reusch T.B.H."/>
            <person name="Van de Peer Y."/>
        </authorList>
    </citation>
    <scope>NUCLEOTIDE SEQUENCE [LARGE SCALE GENOMIC DNA]</scope>
    <source>
        <strain evidence="7">cv. Finnish</strain>
    </source>
</reference>
<dbReference type="InterPro" id="IPR045261">
    <property type="entry name" value="MORC_ATPase"/>
</dbReference>
<dbReference type="InterPro" id="IPR041006">
    <property type="entry name" value="Morc_S5"/>
</dbReference>
<organism evidence="6 7">
    <name type="scientific">Zostera marina</name>
    <name type="common">Eelgrass</name>
    <dbReference type="NCBI Taxonomy" id="29655"/>
    <lineage>
        <taxon>Eukaryota</taxon>
        <taxon>Viridiplantae</taxon>
        <taxon>Streptophyta</taxon>
        <taxon>Embryophyta</taxon>
        <taxon>Tracheophyta</taxon>
        <taxon>Spermatophyta</taxon>
        <taxon>Magnoliopsida</taxon>
        <taxon>Liliopsida</taxon>
        <taxon>Zosteraceae</taxon>
        <taxon>Zostera</taxon>
    </lineage>
</organism>
<keyword evidence="1" id="KW-0227">DNA damage</keyword>
<keyword evidence="2" id="KW-0234">DNA repair</keyword>
<proteinExistence type="predicted"/>
<feature type="domain" description="Morc S5" evidence="5">
    <location>
        <begin position="187"/>
        <end position="332"/>
    </location>
</feature>
<dbReference type="OMA" id="KDIVHHN"/>
<dbReference type="OrthoDB" id="757982at2759"/>
<dbReference type="GO" id="GO:0006281">
    <property type="term" value="P:DNA repair"/>
    <property type="evidence" value="ECO:0007669"/>
    <property type="project" value="UniProtKB-KW"/>
</dbReference>
<evidence type="ECO:0000256" key="2">
    <source>
        <dbReference type="ARBA" id="ARBA00023204"/>
    </source>
</evidence>
<dbReference type="PANTHER" id="PTHR23336">
    <property type="entry name" value="ZINC FINGER CW-TYPE COILED-COIL DOMAIN PROTEIN 3"/>
    <property type="match status" value="1"/>
</dbReference>
<accession>A0A0K9PT47</accession>
<evidence type="ECO:0000256" key="3">
    <source>
        <dbReference type="SAM" id="Coils"/>
    </source>
</evidence>
<evidence type="ECO:0000256" key="4">
    <source>
        <dbReference type="SAM" id="MobiDB-lite"/>
    </source>
</evidence>
<evidence type="ECO:0000313" key="7">
    <source>
        <dbReference type="Proteomes" id="UP000036987"/>
    </source>
</evidence>
<dbReference type="GO" id="GO:0005634">
    <property type="term" value="C:nucleus"/>
    <property type="evidence" value="ECO:0000318"/>
    <property type="project" value="GO_Central"/>
</dbReference>
<dbReference type="PANTHER" id="PTHR23336:SF80">
    <property type="entry name" value="PROTEIN MICRORCHIDIA 7-LIKE"/>
    <property type="match status" value="1"/>
</dbReference>
<name>A0A0K9PT47_ZOSMR</name>
<comment type="caution">
    <text evidence="6">The sequence shown here is derived from an EMBL/GenBank/DDBJ whole genome shotgun (WGS) entry which is preliminary data.</text>
</comment>
<dbReference type="EMBL" id="LFYR01000642">
    <property type="protein sequence ID" value="KMZ72218.1"/>
    <property type="molecule type" value="Genomic_DNA"/>
</dbReference>
<feature type="region of interest" description="Disordered" evidence="4">
    <location>
        <begin position="426"/>
        <end position="471"/>
    </location>
</feature>
<evidence type="ECO:0000259" key="5">
    <source>
        <dbReference type="Pfam" id="PF17942"/>
    </source>
</evidence>
<dbReference type="Pfam" id="PF17942">
    <property type="entry name" value="Morc6_S5"/>
    <property type="match status" value="1"/>
</dbReference>
<keyword evidence="3" id="KW-0175">Coiled coil</keyword>
<dbReference type="Proteomes" id="UP000036987">
    <property type="component" value="Unassembled WGS sequence"/>
</dbReference>
<sequence>MEPDKMRHCMSLGYSAKSKVANAIGQYGNGFKTSTMRLGADVIVFSRCPGKNGNRPTQSVGMLSYTFLRCTGKEDIVVPMLDYVRDGTNWKQMSRVSSTDWCKNLDTILQWSPYSSEANLLEQFCLMSDQGTIIIIYNLWENENEELELDLNTDKEDIQLRGVNRDEKKIEMAIQFPNSMHFLTYKHSLRSYASILYLRLPSKFRMILRGKDIKHHDISDDMMLKEEITYRPQHSDARKAFKDKDLVATVTIGFVKDAKDHIDVQGFNVYHKNRLIKPFWRVWNAAGSDGRGVIGVLEANFVEPAHDKQGFERTTVLARLEAKLVHMQKQYWSTNCHKIGYAPRRIKKFSSEFNKDRDTSPDELLLQSPRPSSRNYASPPHGPSVGKSVQSYDHLKSDNVSSVLKNTSKGKPNYLASSSSVQKTSSQYLIKRPSSSHISVSHYSPKRLDSSSSDSDSGSAPLEVHNPVGVNRTNRTSVLTRVDLKPSRALNSIPRVASLLPIVNIPTIDSQNSKQLEVDDQTIEQVVEENHILKERIKEIEESMFQALQKERDQNKLLSEKLKTAEKNLEDLNKEQESLIDIFSEERGRRDREEESLRKKLKDASALAQELKEKLDRSKKNVYRKG</sequence>
<feature type="region of interest" description="Disordered" evidence="4">
    <location>
        <begin position="352"/>
        <end position="390"/>
    </location>
</feature>
<dbReference type="AlphaFoldDB" id="A0A0K9PT47"/>
<feature type="coiled-coil region" evidence="3">
    <location>
        <begin position="523"/>
        <end position="621"/>
    </location>
</feature>
<evidence type="ECO:0000313" key="6">
    <source>
        <dbReference type="EMBL" id="KMZ72218.1"/>
    </source>
</evidence>
<evidence type="ECO:0000256" key="1">
    <source>
        <dbReference type="ARBA" id="ARBA00022763"/>
    </source>
</evidence>